<dbReference type="RefSeq" id="WP_121574303.1">
    <property type="nucleotide sequence ID" value="NZ_MJLZ01000009.1"/>
</dbReference>
<accession>A0A421DR30</accession>
<dbReference type="Proteomes" id="UP000285648">
    <property type="component" value="Unassembled WGS sequence"/>
</dbReference>
<organism evidence="1 2">
    <name type="scientific">Brenneria alni</name>
    <dbReference type="NCBI Taxonomy" id="71656"/>
    <lineage>
        <taxon>Bacteria</taxon>
        <taxon>Pseudomonadati</taxon>
        <taxon>Pseudomonadota</taxon>
        <taxon>Gammaproteobacteria</taxon>
        <taxon>Enterobacterales</taxon>
        <taxon>Pectobacteriaceae</taxon>
        <taxon>Brenneria</taxon>
    </lineage>
</organism>
<proteinExistence type="predicted"/>
<dbReference type="AlphaFoldDB" id="A0A421DR30"/>
<comment type="caution">
    <text evidence="1">The sequence shown here is derived from an EMBL/GenBank/DDBJ whole genome shotgun (WGS) entry which is preliminary data.</text>
</comment>
<name>A0A421DR30_9GAMM</name>
<protein>
    <submittedName>
        <fullName evidence="1">Uncharacterized protein</fullName>
    </submittedName>
</protein>
<evidence type="ECO:0000313" key="1">
    <source>
        <dbReference type="EMBL" id="RLM26385.1"/>
    </source>
</evidence>
<keyword evidence="2" id="KW-1185">Reference proteome</keyword>
<dbReference type="EMBL" id="MJLZ01000009">
    <property type="protein sequence ID" value="RLM26385.1"/>
    <property type="molecule type" value="Genomic_DNA"/>
</dbReference>
<sequence>MLTDSALARKPLPYANRFEDQTVVAILRSVTGFFIADDASRMSFWYAITVFYRLNNENFKEPE</sequence>
<reference evidence="1 2" key="1">
    <citation type="submission" date="2016-09" db="EMBL/GenBank/DDBJ databases">
        <authorList>
            <person name="Doonan J."/>
            <person name="Pachebat J.A."/>
            <person name="Golyshin P.N."/>
            <person name="Denman S."/>
            <person name="Mcdonald J.E."/>
        </authorList>
    </citation>
    <scope>NUCLEOTIDE SEQUENCE [LARGE SCALE GENOMIC DNA]</scope>
    <source>
        <strain evidence="1 2">NCPPB 3934</strain>
    </source>
</reference>
<evidence type="ECO:0000313" key="2">
    <source>
        <dbReference type="Proteomes" id="UP000285648"/>
    </source>
</evidence>
<gene>
    <name evidence="1" type="ORF">BIY29_06090</name>
</gene>